<evidence type="ECO:0000259" key="7">
    <source>
        <dbReference type="Pfam" id="PF00294"/>
    </source>
</evidence>
<feature type="domain" description="Carbohydrate kinase PfkB" evidence="7">
    <location>
        <begin position="14"/>
        <end position="286"/>
    </location>
</feature>
<dbReference type="InterPro" id="IPR017583">
    <property type="entry name" value="Tagatose/fructose_Pkinase"/>
</dbReference>
<gene>
    <name evidence="8" type="ORF">SAMN03080603_00245</name>
</gene>
<dbReference type="RefSeq" id="WP_262349451.1">
    <property type="nucleotide sequence ID" value="NZ_FNPD01000001.1"/>
</dbReference>
<dbReference type="EMBL" id="FNPD01000001">
    <property type="protein sequence ID" value="SDX68093.1"/>
    <property type="molecule type" value="Genomic_DNA"/>
</dbReference>
<keyword evidence="5" id="KW-0067">ATP-binding</keyword>
<dbReference type="GO" id="GO:0005524">
    <property type="term" value="F:ATP binding"/>
    <property type="evidence" value="ECO:0007669"/>
    <property type="project" value="UniProtKB-KW"/>
</dbReference>
<keyword evidence="4 8" id="KW-0418">Kinase</keyword>
<dbReference type="Gene3D" id="3.40.1190.20">
    <property type="match status" value="1"/>
</dbReference>
<dbReference type="GO" id="GO:0008443">
    <property type="term" value="F:phosphofructokinase activity"/>
    <property type="evidence" value="ECO:0007669"/>
    <property type="project" value="TreeGrafter"/>
</dbReference>
<dbReference type="InterPro" id="IPR011611">
    <property type="entry name" value="PfkB_dom"/>
</dbReference>
<organism evidence="8 9">
    <name type="scientific">Acetomicrobium thermoterrenum DSM 13490</name>
    <dbReference type="NCBI Taxonomy" id="1120987"/>
    <lineage>
        <taxon>Bacteria</taxon>
        <taxon>Thermotogati</taxon>
        <taxon>Synergistota</taxon>
        <taxon>Synergistia</taxon>
        <taxon>Synergistales</taxon>
        <taxon>Acetomicrobiaceae</taxon>
        <taxon>Acetomicrobium</taxon>
    </lineage>
</organism>
<sequence length="316" mass="35099">MDKTIVTVTMNPAVDIQYVVPDFRPGRWFRASEVDRSAGGKGINVSIILQQLGYESAAMGFLAGFSGEYIRDTLRRLKLTTNFVNVIGESRTDVYIVDEVGHIETGVAEAGPYISDEALHRFMKNFDRILSRARLVYLGGSLPPGVPQDAYKDLILRCKEAKVPVFVDAFGPALTAALEGVPRVVKFDHRFLFSTLGYPMGDLDDVLELVSKIHDSGVEWSVTTYRAVGNIFYTPEGIYLVDIEREEKEQMVSLLAIGDALMAGLMVALLENMDVEKAIRFAQACSLEDTLHVKKGIRGRDMVESLMPKILVEKLD</sequence>
<dbReference type="SUPFAM" id="SSF53613">
    <property type="entry name" value="Ribokinase-like"/>
    <property type="match status" value="1"/>
</dbReference>
<evidence type="ECO:0000256" key="6">
    <source>
        <dbReference type="PIRNR" id="PIRNR000535"/>
    </source>
</evidence>
<dbReference type="PANTHER" id="PTHR46566:SF1">
    <property type="entry name" value="1-PHOSPHOFRUCTOKINASE"/>
    <property type="match status" value="1"/>
</dbReference>
<dbReference type="Pfam" id="PF00294">
    <property type="entry name" value="PfkB"/>
    <property type="match status" value="1"/>
</dbReference>
<evidence type="ECO:0000313" key="8">
    <source>
        <dbReference type="EMBL" id="SDX68093.1"/>
    </source>
</evidence>
<evidence type="ECO:0000313" key="9">
    <source>
        <dbReference type="Proteomes" id="UP000199266"/>
    </source>
</evidence>
<keyword evidence="3" id="KW-0547">Nucleotide-binding</keyword>
<evidence type="ECO:0000256" key="3">
    <source>
        <dbReference type="ARBA" id="ARBA00022741"/>
    </source>
</evidence>
<dbReference type="GO" id="GO:0005829">
    <property type="term" value="C:cytosol"/>
    <property type="evidence" value="ECO:0007669"/>
    <property type="project" value="TreeGrafter"/>
</dbReference>
<dbReference type="PANTHER" id="PTHR46566">
    <property type="entry name" value="1-PHOSPHOFRUCTOKINASE-RELATED"/>
    <property type="match status" value="1"/>
</dbReference>
<evidence type="ECO:0000256" key="2">
    <source>
        <dbReference type="ARBA" id="ARBA00022679"/>
    </source>
</evidence>
<proteinExistence type="inferred from homology"/>
<dbReference type="PIRSF" id="PIRSF000535">
    <property type="entry name" value="1PFK/6PFK/LacC"/>
    <property type="match status" value="1"/>
</dbReference>
<protein>
    <submittedName>
        <fullName evidence="8">1-phosphofructokinase</fullName>
    </submittedName>
</protein>
<name>A0A1H3DNK6_9BACT</name>
<evidence type="ECO:0000256" key="5">
    <source>
        <dbReference type="ARBA" id="ARBA00022840"/>
    </source>
</evidence>
<dbReference type="CDD" id="cd01164">
    <property type="entry name" value="FruK_PfkB_like"/>
    <property type="match status" value="1"/>
</dbReference>
<comment type="similarity">
    <text evidence="1">Belongs to the carbohydrate kinase PfkB family.</text>
</comment>
<accession>A0A1H3DNK6</accession>
<dbReference type="Proteomes" id="UP000199266">
    <property type="component" value="Unassembled WGS sequence"/>
</dbReference>
<keyword evidence="2 6" id="KW-0808">Transferase</keyword>
<dbReference type="NCBIfam" id="TIGR03168">
    <property type="entry name" value="1-PFK"/>
    <property type="match status" value="1"/>
</dbReference>
<keyword evidence="9" id="KW-1185">Reference proteome</keyword>
<dbReference type="AlphaFoldDB" id="A0A1H3DNK6"/>
<reference evidence="9" key="1">
    <citation type="submission" date="2016-10" db="EMBL/GenBank/DDBJ databases">
        <authorList>
            <person name="Varghese N."/>
            <person name="Submissions S."/>
        </authorList>
    </citation>
    <scope>NUCLEOTIDE SEQUENCE [LARGE SCALE GENOMIC DNA]</scope>
    <source>
        <strain evidence="9">DSM 13490</strain>
    </source>
</reference>
<dbReference type="InterPro" id="IPR029056">
    <property type="entry name" value="Ribokinase-like"/>
</dbReference>
<evidence type="ECO:0000256" key="1">
    <source>
        <dbReference type="ARBA" id="ARBA00010688"/>
    </source>
</evidence>
<evidence type="ECO:0000256" key="4">
    <source>
        <dbReference type="ARBA" id="ARBA00022777"/>
    </source>
</evidence>